<organism evidence="2 3">
    <name type="scientific">Coprinellus micaceus</name>
    <name type="common">Glistening ink-cap mushroom</name>
    <name type="synonym">Coprinus micaceus</name>
    <dbReference type="NCBI Taxonomy" id="71717"/>
    <lineage>
        <taxon>Eukaryota</taxon>
        <taxon>Fungi</taxon>
        <taxon>Dikarya</taxon>
        <taxon>Basidiomycota</taxon>
        <taxon>Agaricomycotina</taxon>
        <taxon>Agaricomycetes</taxon>
        <taxon>Agaricomycetidae</taxon>
        <taxon>Agaricales</taxon>
        <taxon>Agaricineae</taxon>
        <taxon>Psathyrellaceae</taxon>
        <taxon>Coprinellus</taxon>
    </lineage>
</organism>
<protein>
    <submittedName>
        <fullName evidence="2">Short-chain dehydrogenase</fullName>
    </submittedName>
</protein>
<comment type="caution">
    <text evidence="2">The sequence shown here is derived from an EMBL/GenBank/DDBJ whole genome shotgun (WGS) entry which is preliminary data.</text>
</comment>
<dbReference type="PANTHER" id="PTHR43157:SF31">
    <property type="entry name" value="PHOSPHATIDYLINOSITOL-GLYCAN BIOSYNTHESIS CLASS F PROTEIN"/>
    <property type="match status" value="1"/>
</dbReference>
<dbReference type="GO" id="GO:0016491">
    <property type="term" value="F:oxidoreductase activity"/>
    <property type="evidence" value="ECO:0007669"/>
    <property type="project" value="UniProtKB-KW"/>
</dbReference>
<dbReference type="AlphaFoldDB" id="A0A4Y7TEQ5"/>
<dbReference type="Gene3D" id="3.40.50.720">
    <property type="entry name" value="NAD(P)-binding Rossmann-like Domain"/>
    <property type="match status" value="1"/>
</dbReference>
<dbReference type="EMBL" id="QPFP01000014">
    <property type="protein sequence ID" value="TEB32656.1"/>
    <property type="molecule type" value="Genomic_DNA"/>
</dbReference>
<dbReference type="OrthoDB" id="542013at2759"/>
<keyword evidence="3" id="KW-1185">Reference proteome</keyword>
<dbReference type="Proteomes" id="UP000298030">
    <property type="component" value="Unassembled WGS sequence"/>
</dbReference>
<evidence type="ECO:0000313" key="2">
    <source>
        <dbReference type="EMBL" id="TEB32656.1"/>
    </source>
</evidence>
<dbReference type="SUPFAM" id="SSF51735">
    <property type="entry name" value="NAD(P)-binding Rossmann-fold domains"/>
    <property type="match status" value="1"/>
</dbReference>
<accession>A0A4Y7TEQ5</accession>
<name>A0A4Y7TEQ5_COPMI</name>
<dbReference type="PRINTS" id="PR00081">
    <property type="entry name" value="GDHRDH"/>
</dbReference>
<dbReference type="InterPro" id="IPR036291">
    <property type="entry name" value="NAD(P)-bd_dom_sf"/>
</dbReference>
<proteinExistence type="predicted"/>
<dbReference type="InterPro" id="IPR002347">
    <property type="entry name" value="SDR_fam"/>
</dbReference>
<dbReference type="Pfam" id="PF00106">
    <property type="entry name" value="adh_short"/>
    <property type="match status" value="1"/>
</dbReference>
<evidence type="ECO:0000313" key="3">
    <source>
        <dbReference type="Proteomes" id="UP000298030"/>
    </source>
</evidence>
<keyword evidence="1" id="KW-0560">Oxidoreductase</keyword>
<dbReference type="PANTHER" id="PTHR43157">
    <property type="entry name" value="PHOSPHATIDYLINOSITOL-GLYCAN BIOSYNTHESIS CLASS F PROTEIN-RELATED"/>
    <property type="match status" value="1"/>
</dbReference>
<sequence>MAKKSVWSVIKYQRAKVPPVTTANLAGQTVVVVGANTGIGFEAAKHFAQMNPGKLILACRNEEKGKAAVARIQEATGFKGAELRLLDLGKFSSVSAFADAFKDEPRLDILVMNAGIGPFTRKVTADGWEETLQVNDLSTSLVSILLTPKLVETAKTHGTHPRIVVVSSDMHHWSKIEDKILNDPSGPFEVLNSDPNRMRYRYMESKLLNIFFTRSLASLLSSTPVIVDSVNPGYCYSDMRRDLTGVAAKFHYYAEKLLAWTAEEGSRQLVWAALGGSGDVDRLRGAYISTMAPEDPADFIAGEGGKKRQDILWADLVRVLSRIDGRVPGIVDQFTSSH</sequence>
<evidence type="ECO:0000256" key="1">
    <source>
        <dbReference type="ARBA" id="ARBA00023002"/>
    </source>
</evidence>
<gene>
    <name evidence="2" type="ORF">FA13DRAFT_1790382</name>
</gene>
<reference evidence="2 3" key="1">
    <citation type="journal article" date="2019" name="Nat. Ecol. Evol.">
        <title>Megaphylogeny resolves global patterns of mushroom evolution.</title>
        <authorList>
            <person name="Varga T."/>
            <person name="Krizsan K."/>
            <person name="Foldi C."/>
            <person name="Dima B."/>
            <person name="Sanchez-Garcia M."/>
            <person name="Sanchez-Ramirez S."/>
            <person name="Szollosi G.J."/>
            <person name="Szarkandi J.G."/>
            <person name="Papp V."/>
            <person name="Albert L."/>
            <person name="Andreopoulos W."/>
            <person name="Angelini C."/>
            <person name="Antonin V."/>
            <person name="Barry K.W."/>
            <person name="Bougher N.L."/>
            <person name="Buchanan P."/>
            <person name="Buyck B."/>
            <person name="Bense V."/>
            <person name="Catcheside P."/>
            <person name="Chovatia M."/>
            <person name="Cooper J."/>
            <person name="Damon W."/>
            <person name="Desjardin D."/>
            <person name="Finy P."/>
            <person name="Geml J."/>
            <person name="Haridas S."/>
            <person name="Hughes K."/>
            <person name="Justo A."/>
            <person name="Karasinski D."/>
            <person name="Kautmanova I."/>
            <person name="Kiss B."/>
            <person name="Kocsube S."/>
            <person name="Kotiranta H."/>
            <person name="LaButti K.M."/>
            <person name="Lechner B.E."/>
            <person name="Liimatainen K."/>
            <person name="Lipzen A."/>
            <person name="Lukacs Z."/>
            <person name="Mihaltcheva S."/>
            <person name="Morgado L.N."/>
            <person name="Niskanen T."/>
            <person name="Noordeloos M.E."/>
            <person name="Ohm R.A."/>
            <person name="Ortiz-Santana B."/>
            <person name="Ovrebo C."/>
            <person name="Racz N."/>
            <person name="Riley R."/>
            <person name="Savchenko A."/>
            <person name="Shiryaev A."/>
            <person name="Soop K."/>
            <person name="Spirin V."/>
            <person name="Szebenyi C."/>
            <person name="Tomsovsky M."/>
            <person name="Tulloss R.E."/>
            <person name="Uehling J."/>
            <person name="Grigoriev I.V."/>
            <person name="Vagvolgyi C."/>
            <person name="Papp T."/>
            <person name="Martin F.M."/>
            <person name="Miettinen O."/>
            <person name="Hibbett D.S."/>
            <person name="Nagy L.G."/>
        </authorList>
    </citation>
    <scope>NUCLEOTIDE SEQUENCE [LARGE SCALE GENOMIC DNA]</scope>
    <source>
        <strain evidence="2 3">FP101781</strain>
    </source>
</reference>
<dbReference type="STRING" id="71717.A0A4Y7TEQ5"/>